<keyword evidence="3 6" id="KW-0489">Methyltransferase</keyword>
<feature type="binding site" evidence="6">
    <location>
        <position position="251"/>
    </location>
    <ligand>
        <name>S-adenosyl-L-methionine</name>
        <dbReference type="ChEBI" id="CHEBI:59789"/>
    </ligand>
</feature>
<evidence type="ECO:0000256" key="5">
    <source>
        <dbReference type="ARBA" id="ARBA00022691"/>
    </source>
</evidence>
<dbReference type="InterPro" id="IPR029063">
    <property type="entry name" value="SAM-dependent_MTases_sf"/>
</dbReference>
<dbReference type="RefSeq" id="WP_011416482.1">
    <property type="nucleotide sequence ID" value="NC_007759.1"/>
</dbReference>
<feature type="binding site" evidence="6">
    <location>
        <position position="209"/>
    </location>
    <ligand>
        <name>S-adenosyl-L-methionine</name>
        <dbReference type="ChEBI" id="CHEBI:59789"/>
    </ligand>
</feature>
<dbReference type="PANTHER" id="PTHR43648">
    <property type="entry name" value="ELECTRON TRANSFER FLAVOPROTEIN BETA SUBUNIT LYSINE METHYLTRANSFERASE"/>
    <property type="match status" value="1"/>
</dbReference>
<evidence type="ECO:0000256" key="3">
    <source>
        <dbReference type="ARBA" id="ARBA00022603"/>
    </source>
</evidence>
<dbReference type="Gene3D" id="3.40.50.150">
    <property type="entry name" value="Vaccinia Virus protein VP39"/>
    <property type="match status" value="1"/>
</dbReference>
<dbReference type="InterPro" id="IPR050078">
    <property type="entry name" value="Ribosomal_L11_MeTrfase_PrmA"/>
</dbReference>
<sequence>MPSRAGKDTGNKGKWLKIVLTSPPELVDALSNFVTEMGAEGVFQENLGPQVEGDFPESPLNESVNAYLPCDVRLESRLAALRTYLQSLSEIFPEFSAPEMKTEVITDPDWGEQWKKYFKPLRVSRNIVIKPTWERYTPLGSDIVIEIDPGMAFGTGQHASTRMCLEVLEDLILTRRSPEPLNVLDVGTGTGILGIASAKLGAERVLCVDIDPKATEIAKENIAINHVEDRVSVRQEEISTLKGTYNLIVANLTANLLIKLRKKLISLLRPGGYLILSGIIDQNRRDMEAHFFHDPLILHSTITDKEWVCYVMKKETAQP</sequence>
<dbReference type="GO" id="GO:0016279">
    <property type="term" value="F:protein-lysine N-methyltransferase activity"/>
    <property type="evidence" value="ECO:0007669"/>
    <property type="project" value="RHEA"/>
</dbReference>
<accession>Q2LQT7</accession>
<keyword evidence="5 6" id="KW-0949">S-adenosyl-L-methionine</keyword>
<dbReference type="FunCoup" id="Q2LQT7">
    <property type="interactions" value="405"/>
</dbReference>
<dbReference type="PANTHER" id="PTHR43648:SF1">
    <property type="entry name" value="ELECTRON TRANSFER FLAVOPROTEIN BETA SUBUNIT LYSINE METHYLTRANSFERASE"/>
    <property type="match status" value="1"/>
</dbReference>
<dbReference type="InParanoid" id="Q2LQT7"/>
<gene>
    <name evidence="6" type="primary">prmA</name>
    <name evidence="7" type="ORF">SYN_02277</name>
</gene>
<dbReference type="GO" id="GO:0005840">
    <property type="term" value="C:ribosome"/>
    <property type="evidence" value="ECO:0007669"/>
    <property type="project" value="UniProtKB-KW"/>
</dbReference>
<comment type="function">
    <text evidence="6">Methylates ribosomal protein L11.</text>
</comment>
<feature type="binding site" evidence="6">
    <location>
        <position position="161"/>
    </location>
    <ligand>
        <name>S-adenosyl-L-methionine</name>
        <dbReference type="ChEBI" id="CHEBI:59789"/>
    </ligand>
</feature>
<dbReference type="EMBL" id="CP000252">
    <property type="protein sequence ID" value="ABC76448.1"/>
    <property type="molecule type" value="Genomic_DNA"/>
</dbReference>
<keyword evidence="7" id="KW-0689">Ribosomal protein</keyword>
<name>Q2LQT7_SYNAS</name>
<dbReference type="eggNOG" id="COG2264">
    <property type="taxonomic scope" value="Bacteria"/>
</dbReference>
<dbReference type="OrthoDB" id="9785995at2"/>
<evidence type="ECO:0000256" key="6">
    <source>
        <dbReference type="HAMAP-Rule" id="MF_00735"/>
    </source>
</evidence>
<evidence type="ECO:0000313" key="7">
    <source>
        <dbReference type="EMBL" id="ABC76448.1"/>
    </source>
</evidence>
<comment type="subcellular location">
    <subcellularLocation>
        <location evidence="6">Cytoplasm</location>
    </subcellularLocation>
</comment>
<feature type="binding site" evidence="6">
    <location>
        <position position="187"/>
    </location>
    <ligand>
        <name>S-adenosyl-L-methionine</name>
        <dbReference type="ChEBI" id="CHEBI:59789"/>
    </ligand>
</feature>
<evidence type="ECO:0000256" key="4">
    <source>
        <dbReference type="ARBA" id="ARBA00022679"/>
    </source>
</evidence>
<dbReference type="Pfam" id="PF06325">
    <property type="entry name" value="PrmA"/>
    <property type="match status" value="1"/>
</dbReference>
<dbReference type="Proteomes" id="UP000001933">
    <property type="component" value="Chromosome"/>
</dbReference>
<keyword evidence="7" id="KW-0687">Ribonucleoprotein</keyword>
<dbReference type="STRING" id="56780.SYN_02277"/>
<protein>
    <recommendedName>
        <fullName evidence="6">Ribosomal protein L11 methyltransferase</fullName>
        <shortName evidence="6">L11 Mtase</shortName>
        <ecNumber evidence="6">2.1.1.-</ecNumber>
    </recommendedName>
</protein>
<dbReference type="InterPro" id="IPR004498">
    <property type="entry name" value="Ribosomal_PrmA_MeTrfase"/>
</dbReference>
<evidence type="ECO:0000256" key="1">
    <source>
        <dbReference type="ARBA" id="ARBA00009741"/>
    </source>
</evidence>
<organism evidence="7 8">
    <name type="scientific">Syntrophus aciditrophicus (strain SB)</name>
    <dbReference type="NCBI Taxonomy" id="56780"/>
    <lineage>
        <taxon>Bacteria</taxon>
        <taxon>Pseudomonadati</taxon>
        <taxon>Thermodesulfobacteriota</taxon>
        <taxon>Syntrophia</taxon>
        <taxon>Syntrophales</taxon>
        <taxon>Syntrophaceae</taxon>
        <taxon>Syntrophus</taxon>
    </lineage>
</organism>
<dbReference type="HOGENOM" id="CLU_049382_0_1_7"/>
<dbReference type="AlphaFoldDB" id="Q2LQT7"/>
<dbReference type="EC" id="2.1.1.-" evidence="6"/>
<dbReference type="PIRSF" id="PIRSF000401">
    <property type="entry name" value="RPL11_MTase"/>
    <property type="match status" value="1"/>
</dbReference>
<comment type="catalytic activity">
    <reaction evidence="6">
        <text>L-lysyl-[protein] + 3 S-adenosyl-L-methionine = N(6),N(6),N(6)-trimethyl-L-lysyl-[protein] + 3 S-adenosyl-L-homocysteine + 3 H(+)</text>
        <dbReference type="Rhea" id="RHEA:54192"/>
        <dbReference type="Rhea" id="RHEA-COMP:9752"/>
        <dbReference type="Rhea" id="RHEA-COMP:13826"/>
        <dbReference type="ChEBI" id="CHEBI:15378"/>
        <dbReference type="ChEBI" id="CHEBI:29969"/>
        <dbReference type="ChEBI" id="CHEBI:57856"/>
        <dbReference type="ChEBI" id="CHEBI:59789"/>
        <dbReference type="ChEBI" id="CHEBI:61961"/>
    </reaction>
</comment>
<reference evidence="7 8" key="1">
    <citation type="journal article" date="2007" name="Proc. Natl. Acad. Sci. U.S.A.">
        <title>The genome of Syntrophus aciditrophicus: life at the thermodynamic limit of microbial growth.</title>
        <authorList>
            <person name="McInerney M.J."/>
            <person name="Rohlin L."/>
            <person name="Mouttaki H."/>
            <person name="Kim U."/>
            <person name="Krupp R.S."/>
            <person name="Rios-Hernandez L."/>
            <person name="Sieber J."/>
            <person name="Struchtemeyer C.G."/>
            <person name="Bhattacharyya A."/>
            <person name="Campbell J.W."/>
            <person name="Gunsalus R.P."/>
        </authorList>
    </citation>
    <scope>NUCLEOTIDE SEQUENCE [LARGE SCALE GENOMIC DNA]</scope>
    <source>
        <strain evidence="7 8">SB</strain>
    </source>
</reference>
<dbReference type="SUPFAM" id="SSF53335">
    <property type="entry name" value="S-adenosyl-L-methionine-dependent methyltransferases"/>
    <property type="match status" value="1"/>
</dbReference>
<dbReference type="KEGG" id="sat:SYN_02277"/>
<dbReference type="CDD" id="cd02440">
    <property type="entry name" value="AdoMet_MTases"/>
    <property type="match status" value="1"/>
</dbReference>
<evidence type="ECO:0000313" key="8">
    <source>
        <dbReference type="Proteomes" id="UP000001933"/>
    </source>
</evidence>
<dbReference type="HAMAP" id="MF_00735">
    <property type="entry name" value="Methyltr_PrmA"/>
    <property type="match status" value="1"/>
</dbReference>
<dbReference type="NCBIfam" id="TIGR00406">
    <property type="entry name" value="prmA"/>
    <property type="match status" value="1"/>
</dbReference>
<evidence type="ECO:0000256" key="2">
    <source>
        <dbReference type="ARBA" id="ARBA00022490"/>
    </source>
</evidence>
<keyword evidence="2 6" id="KW-0963">Cytoplasm</keyword>
<comment type="similarity">
    <text evidence="1 6">Belongs to the methyltransferase superfamily. PrmA family.</text>
</comment>
<keyword evidence="4 6" id="KW-0808">Transferase</keyword>
<keyword evidence="8" id="KW-1185">Reference proteome</keyword>
<dbReference type="GO" id="GO:0032259">
    <property type="term" value="P:methylation"/>
    <property type="evidence" value="ECO:0007669"/>
    <property type="project" value="UniProtKB-KW"/>
</dbReference>
<proteinExistence type="inferred from homology"/>
<dbReference type="GO" id="GO:0005737">
    <property type="term" value="C:cytoplasm"/>
    <property type="evidence" value="ECO:0007669"/>
    <property type="project" value="UniProtKB-SubCell"/>
</dbReference>